<keyword evidence="4" id="KW-0408">Iron</keyword>
<evidence type="ECO:0000313" key="8">
    <source>
        <dbReference type="Proteomes" id="UP000305874"/>
    </source>
</evidence>
<dbReference type="SMART" id="SM00729">
    <property type="entry name" value="Elp3"/>
    <property type="match status" value="1"/>
</dbReference>
<dbReference type="InterPro" id="IPR007197">
    <property type="entry name" value="rSAM"/>
</dbReference>
<proteinExistence type="predicted"/>
<gene>
    <name evidence="7" type="ORF">CWC05_04545</name>
</gene>
<keyword evidence="3" id="KW-0479">Metal-binding</keyword>
<evidence type="ECO:0000256" key="1">
    <source>
        <dbReference type="ARBA" id="ARBA00001966"/>
    </source>
</evidence>
<dbReference type="PANTHER" id="PTHR43409">
    <property type="entry name" value="ANAEROBIC MAGNESIUM-PROTOPORPHYRIN IX MONOMETHYL ESTER CYCLASE-RELATED"/>
    <property type="match status" value="1"/>
</dbReference>
<reference evidence="8" key="2">
    <citation type="submission" date="2019-06" db="EMBL/GenBank/DDBJ databases">
        <title>Co-occurence of chitin degradation, pigmentation and bioactivity in marine Pseudoalteromonas.</title>
        <authorList>
            <person name="Sonnenschein E.C."/>
            <person name="Bech P.K."/>
        </authorList>
    </citation>
    <scope>NUCLEOTIDE SEQUENCE [LARGE SCALE GENOMIC DNA]</scope>
    <source>
        <strain evidence="8">S2897</strain>
    </source>
</reference>
<dbReference type="InterPro" id="IPR006638">
    <property type="entry name" value="Elp3/MiaA/NifB-like_rSAM"/>
</dbReference>
<dbReference type="Pfam" id="PF04055">
    <property type="entry name" value="Radical_SAM"/>
    <property type="match status" value="1"/>
</dbReference>
<dbReference type="RefSeq" id="WP_138547514.1">
    <property type="nucleotide sequence ID" value="NZ_PNCG01000002.1"/>
</dbReference>
<dbReference type="PANTHER" id="PTHR43409:SF16">
    <property type="entry name" value="SLR0320 PROTEIN"/>
    <property type="match status" value="1"/>
</dbReference>
<name>A0A5S3Z8Y0_9GAMM</name>
<accession>A0A5S3Z8Y0</accession>
<keyword evidence="2" id="KW-0949">S-adenosyl-L-methionine</keyword>
<organism evidence="7 8">
    <name type="scientific">Pseudoalteromonas ruthenica</name>
    <dbReference type="NCBI Taxonomy" id="151081"/>
    <lineage>
        <taxon>Bacteria</taxon>
        <taxon>Pseudomonadati</taxon>
        <taxon>Pseudomonadota</taxon>
        <taxon>Gammaproteobacteria</taxon>
        <taxon>Alteromonadales</taxon>
        <taxon>Pseudoalteromonadaceae</taxon>
        <taxon>Pseudoalteromonas</taxon>
    </lineage>
</organism>
<evidence type="ECO:0000313" key="7">
    <source>
        <dbReference type="EMBL" id="TMP88699.1"/>
    </source>
</evidence>
<feature type="domain" description="Elp3/MiaA/NifB-like radical SAM core" evidence="6">
    <location>
        <begin position="175"/>
        <end position="379"/>
    </location>
</feature>
<evidence type="ECO:0000256" key="3">
    <source>
        <dbReference type="ARBA" id="ARBA00022723"/>
    </source>
</evidence>
<dbReference type="GO" id="GO:0051536">
    <property type="term" value="F:iron-sulfur cluster binding"/>
    <property type="evidence" value="ECO:0007669"/>
    <property type="project" value="UniProtKB-KW"/>
</dbReference>
<dbReference type="InterPro" id="IPR058240">
    <property type="entry name" value="rSAM_sf"/>
</dbReference>
<evidence type="ECO:0000259" key="6">
    <source>
        <dbReference type="SMART" id="SM00729"/>
    </source>
</evidence>
<dbReference type="GO" id="GO:0005829">
    <property type="term" value="C:cytosol"/>
    <property type="evidence" value="ECO:0007669"/>
    <property type="project" value="TreeGrafter"/>
</dbReference>
<dbReference type="SFLD" id="SFLDG01082">
    <property type="entry name" value="B12-binding_domain_containing"/>
    <property type="match status" value="1"/>
</dbReference>
<comment type="cofactor">
    <cofactor evidence="1">
        <name>[4Fe-4S] cluster</name>
        <dbReference type="ChEBI" id="CHEBI:49883"/>
    </cofactor>
</comment>
<dbReference type="SUPFAM" id="SSF102114">
    <property type="entry name" value="Radical SAM enzymes"/>
    <property type="match status" value="1"/>
</dbReference>
<evidence type="ECO:0000256" key="4">
    <source>
        <dbReference type="ARBA" id="ARBA00023004"/>
    </source>
</evidence>
<dbReference type="InterPro" id="IPR023404">
    <property type="entry name" value="rSAM_horseshoe"/>
</dbReference>
<dbReference type="Proteomes" id="UP000305874">
    <property type="component" value="Unassembled WGS sequence"/>
</dbReference>
<dbReference type="SFLD" id="SFLDS00029">
    <property type="entry name" value="Radical_SAM"/>
    <property type="match status" value="1"/>
</dbReference>
<evidence type="ECO:0000256" key="5">
    <source>
        <dbReference type="ARBA" id="ARBA00023014"/>
    </source>
</evidence>
<dbReference type="GO" id="GO:0046872">
    <property type="term" value="F:metal ion binding"/>
    <property type="evidence" value="ECO:0007669"/>
    <property type="project" value="UniProtKB-KW"/>
</dbReference>
<reference evidence="7 8" key="1">
    <citation type="submission" date="2017-12" db="EMBL/GenBank/DDBJ databases">
        <authorList>
            <person name="Paulsen S."/>
            <person name="Gram L.K."/>
        </authorList>
    </citation>
    <scope>NUCLEOTIDE SEQUENCE [LARGE SCALE GENOMIC DNA]</scope>
    <source>
        <strain evidence="7 8">S2897</strain>
    </source>
</reference>
<keyword evidence="5" id="KW-0411">Iron-sulfur</keyword>
<dbReference type="Gene3D" id="3.80.30.20">
    <property type="entry name" value="tm_1862 like domain"/>
    <property type="match status" value="1"/>
</dbReference>
<comment type="caution">
    <text evidence="7">The sequence shown here is derived from an EMBL/GenBank/DDBJ whole genome shotgun (WGS) entry which is preliminary data.</text>
</comment>
<dbReference type="AlphaFoldDB" id="A0A5S3Z8Y0"/>
<dbReference type="EMBL" id="PNCG01000002">
    <property type="protein sequence ID" value="TMP88699.1"/>
    <property type="molecule type" value="Genomic_DNA"/>
</dbReference>
<sequence length="459" mass="52055">MEKVFCISAGQLQTKKRDLLVHRRNRYLNYGLLSLASILKRNGFNTIQIQGNFDSPEHTLSLCIDHGILRSNAPVLVSIPSFYAIAWTNRFLTELKRLSPKKKIIIGGRWVVDGQIEDMKGLVPLADIVCDGVAESRILKLVTGNENATQLYSDKSEISQDTSLDYTLLHERNLYQPSIEISRGCGMKCSFCQERDEPLTPLKDPRIILKEAQSTFMDDGLTPMNFYLEASLFASNQEWSEQLEFEVSNSSIPRFNWRTEARVDSIRVKHLEYLYRAGLRVLDLGLESASCNQLIAMNKSVKPKNYLAKASELIKAAHNLGIMVKVNILLYAGETLATIDETLTWLDIHAHYITGVSVGPVIVFGWESKVKSYLRELSLLGASVASKPITGITHINLSEEIDYEKSLELAAWIGKRYCDEKDYFALKSFSYFSRDYDFDEFLSDSKPVSEQLNYRISRG</sequence>
<dbReference type="InterPro" id="IPR051198">
    <property type="entry name" value="BchE-like"/>
</dbReference>
<evidence type="ECO:0000256" key="2">
    <source>
        <dbReference type="ARBA" id="ARBA00022691"/>
    </source>
</evidence>
<dbReference type="GO" id="GO:0003824">
    <property type="term" value="F:catalytic activity"/>
    <property type="evidence" value="ECO:0007669"/>
    <property type="project" value="InterPro"/>
</dbReference>
<protein>
    <submittedName>
        <fullName evidence="7">Radical SAM protein</fullName>
    </submittedName>
</protein>